<evidence type="ECO:0000256" key="3">
    <source>
        <dbReference type="ARBA" id="ARBA00022723"/>
    </source>
</evidence>
<dbReference type="PANTHER" id="PTHR31225">
    <property type="entry name" value="OS04G0344100 PROTEIN-RELATED"/>
    <property type="match status" value="1"/>
</dbReference>
<evidence type="ECO:0000259" key="5">
    <source>
        <dbReference type="Pfam" id="PF03936"/>
    </source>
</evidence>
<comment type="caution">
    <text evidence="6">The sequence shown here is derived from an EMBL/GenBank/DDBJ whole genome shotgun (WGS) entry which is preliminary data.</text>
</comment>
<comment type="cofactor">
    <cofactor evidence="2">
        <name>Mg(2+)</name>
        <dbReference type="ChEBI" id="CHEBI:18420"/>
    </cofactor>
</comment>
<proteinExistence type="predicted"/>
<keyword evidence="7" id="KW-1185">Reference proteome</keyword>
<dbReference type="SUPFAM" id="SSF48239">
    <property type="entry name" value="Terpenoid cyclases/Protein prenyltransferases"/>
    <property type="match status" value="1"/>
</dbReference>
<dbReference type="InterPro" id="IPR008949">
    <property type="entry name" value="Isoprenoid_synthase_dom_sf"/>
</dbReference>
<dbReference type="AlphaFoldDB" id="A0A8T0R8Z2"/>
<dbReference type="GO" id="GO:0016102">
    <property type="term" value="P:diterpenoid biosynthetic process"/>
    <property type="evidence" value="ECO:0007669"/>
    <property type="project" value="InterPro"/>
</dbReference>
<reference evidence="6" key="1">
    <citation type="submission" date="2020-05" db="EMBL/GenBank/DDBJ databases">
        <title>WGS assembly of Panicum virgatum.</title>
        <authorList>
            <person name="Lovell J.T."/>
            <person name="Jenkins J."/>
            <person name="Shu S."/>
            <person name="Juenger T.E."/>
            <person name="Schmutz J."/>
        </authorList>
    </citation>
    <scope>NUCLEOTIDE SEQUENCE</scope>
    <source>
        <strain evidence="6">AP13</strain>
    </source>
</reference>
<dbReference type="InterPro" id="IPR001906">
    <property type="entry name" value="Terpene_synth_N"/>
</dbReference>
<dbReference type="SFLD" id="SFLDS00005">
    <property type="entry name" value="Isoprenoid_Synthase_Type_I"/>
    <property type="match status" value="1"/>
</dbReference>
<dbReference type="PANTHER" id="PTHR31225:SF216">
    <property type="entry name" value="TERPENE SYNTHASE"/>
    <property type="match status" value="1"/>
</dbReference>
<feature type="domain" description="Terpene synthase metal-binding" evidence="5">
    <location>
        <begin position="257"/>
        <end position="494"/>
    </location>
</feature>
<organism evidence="6 7">
    <name type="scientific">Panicum virgatum</name>
    <name type="common">Blackwell switchgrass</name>
    <dbReference type="NCBI Taxonomy" id="38727"/>
    <lineage>
        <taxon>Eukaryota</taxon>
        <taxon>Viridiplantae</taxon>
        <taxon>Streptophyta</taxon>
        <taxon>Embryophyta</taxon>
        <taxon>Tracheophyta</taxon>
        <taxon>Spermatophyta</taxon>
        <taxon>Magnoliopsida</taxon>
        <taxon>Liliopsida</taxon>
        <taxon>Poales</taxon>
        <taxon>Poaceae</taxon>
        <taxon>PACMAD clade</taxon>
        <taxon>Panicoideae</taxon>
        <taxon>Panicodae</taxon>
        <taxon>Paniceae</taxon>
        <taxon>Panicinae</taxon>
        <taxon>Panicum</taxon>
        <taxon>Panicum sect. Hiantes</taxon>
    </lineage>
</organism>
<dbReference type="InterPro" id="IPR005630">
    <property type="entry name" value="Terpene_synthase_metal-bd"/>
</dbReference>
<evidence type="ECO:0000259" key="4">
    <source>
        <dbReference type="Pfam" id="PF01397"/>
    </source>
</evidence>
<dbReference type="OrthoDB" id="1877784at2759"/>
<dbReference type="Gene3D" id="1.10.600.10">
    <property type="entry name" value="Farnesyl Diphosphate Synthase"/>
    <property type="match status" value="1"/>
</dbReference>
<dbReference type="GO" id="GO:0010333">
    <property type="term" value="F:terpene synthase activity"/>
    <property type="evidence" value="ECO:0007669"/>
    <property type="project" value="InterPro"/>
</dbReference>
<dbReference type="CDD" id="cd00684">
    <property type="entry name" value="Terpene_cyclase_plant_C1"/>
    <property type="match status" value="1"/>
</dbReference>
<dbReference type="InterPro" id="IPR034741">
    <property type="entry name" value="Terpene_cyclase-like_1_C"/>
</dbReference>
<dbReference type="Pfam" id="PF01397">
    <property type="entry name" value="Terpene_synth"/>
    <property type="match status" value="1"/>
</dbReference>
<dbReference type="GO" id="GO:0000287">
    <property type="term" value="F:magnesium ion binding"/>
    <property type="evidence" value="ECO:0007669"/>
    <property type="project" value="InterPro"/>
</dbReference>
<protein>
    <submittedName>
        <fullName evidence="6">Uncharacterized protein</fullName>
    </submittedName>
</protein>
<evidence type="ECO:0000256" key="2">
    <source>
        <dbReference type="ARBA" id="ARBA00001946"/>
    </source>
</evidence>
<evidence type="ECO:0000256" key="1">
    <source>
        <dbReference type="ARBA" id="ARBA00001936"/>
    </source>
</evidence>
<evidence type="ECO:0000313" key="7">
    <source>
        <dbReference type="Proteomes" id="UP000823388"/>
    </source>
</evidence>
<feature type="domain" description="Terpene synthase N-terminal" evidence="4">
    <location>
        <begin position="19"/>
        <end position="200"/>
    </location>
</feature>
<dbReference type="InterPro" id="IPR008930">
    <property type="entry name" value="Terpenoid_cyclase/PrenylTrfase"/>
</dbReference>
<keyword evidence="3" id="KW-0479">Metal-binding</keyword>
<dbReference type="EMBL" id="CM029047">
    <property type="protein sequence ID" value="KAG2582267.1"/>
    <property type="molecule type" value="Genomic_DNA"/>
</dbReference>
<sequence length="551" mass="63171">MEHVNPAKRPTVMVEDSKWTGYFIELQPLPCSHLLQSQVRITDRRDELVQKVRCIIQDFGEKENLLQGMKTVDALERLGVGYHFEQEIATFMDVLSSRKPAVGDDLCAVALQFRLLRQHHYDATCDADVFKTFLDDNGDFKDALRSDVDALLSLYEAAHVSKCNEDVLNRAVVFTVDRLSYLANGGSLPKPIQNKVLHALAAPTYRRIKRLQAKLYISIYDDDNEKDHDILELAKLDFHILQQMHRDEVRSICMWYKDLNPKSTIGQYIRERPVECYYWALGAFYEPHYANARMMFAKFLILSTFFDDIFDSYGTLDEVRQFNQAVQSWDEEAARKIGNCYAYVLSYFSDTYEAFVADNGASLMGIDYVKEAMKEISSCMLKELVWREERQVPTVHAYLTQAAVISVQYVPAAVTALVGMNAKDEVLSWAGSYPKIIEIAATMCRLMDDVAGHENEKEDRSRCFTAVDCYVNEHGATVQQAKKALRGLLEEHWRRINQEFLSNVTVPVPLLTVLIDIVRIMDSMYIDVDAYSKCSKLADPIHKLLNECVHH</sequence>
<dbReference type="InterPro" id="IPR044814">
    <property type="entry name" value="Terpene_cyclase_plant_C1"/>
</dbReference>
<accession>A0A8T0R8Z2</accession>
<dbReference type="Proteomes" id="UP000823388">
    <property type="component" value="Chromosome 6K"/>
</dbReference>
<dbReference type="InterPro" id="IPR036965">
    <property type="entry name" value="Terpene_synth_N_sf"/>
</dbReference>
<name>A0A8T0R8Z2_PANVG</name>
<dbReference type="Pfam" id="PF03936">
    <property type="entry name" value="Terpene_synth_C"/>
    <property type="match status" value="1"/>
</dbReference>
<dbReference type="SUPFAM" id="SSF48576">
    <property type="entry name" value="Terpenoid synthases"/>
    <property type="match status" value="1"/>
</dbReference>
<gene>
    <name evidence="6" type="ORF">PVAP13_6KG124870</name>
</gene>
<comment type="cofactor">
    <cofactor evidence="1">
        <name>Mn(2+)</name>
        <dbReference type="ChEBI" id="CHEBI:29035"/>
    </cofactor>
</comment>
<dbReference type="Gene3D" id="1.50.10.130">
    <property type="entry name" value="Terpene synthase, N-terminal domain"/>
    <property type="match status" value="1"/>
</dbReference>
<evidence type="ECO:0000313" key="6">
    <source>
        <dbReference type="EMBL" id="KAG2582267.1"/>
    </source>
</evidence>
<dbReference type="InterPro" id="IPR050148">
    <property type="entry name" value="Terpene_synthase-like"/>
</dbReference>
<dbReference type="SFLD" id="SFLDG01019">
    <property type="entry name" value="Terpene_Cyclase_Like_1_C_Termi"/>
    <property type="match status" value="1"/>
</dbReference>